<evidence type="ECO:0000256" key="1">
    <source>
        <dbReference type="ARBA" id="ARBA00004141"/>
    </source>
</evidence>
<evidence type="ECO:0000256" key="3">
    <source>
        <dbReference type="ARBA" id="ARBA00022692"/>
    </source>
</evidence>
<dbReference type="GO" id="GO:0022857">
    <property type="term" value="F:transmembrane transporter activity"/>
    <property type="evidence" value="ECO:0007669"/>
    <property type="project" value="InterPro"/>
</dbReference>
<feature type="transmembrane region" description="Helical" evidence="6">
    <location>
        <begin position="175"/>
        <end position="197"/>
    </location>
</feature>
<evidence type="ECO:0000259" key="7">
    <source>
        <dbReference type="PROSITE" id="PS50850"/>
    </source>
</evidence>
<dbReference type="Proteomes" id="UP000235371">
    <property type="component" value="Unassembled WGS sequence"/>
</dbReference>
<dbReference type="PANTHER" id="PTHR23501:SF195">
    <property type="entry name" value="PEP5"/>
    <property type="match status" value="1"/>
</dbReference>
<dbReference type="PROSITE" id="PS50850">
    <property type="entry name" value="MFS"/>
    <property type="match status" value="1"/>
</dbReference>
<dbReference type="GO" id="GO:0005886">
    <property type="term" value="C:plasma membrane"/>
    <property type="evidence" value="ECO:0007669"/>
    <property type="project" value="TreeGrafter"/>
</dbReference>
<dbReference type="InterPro" id="IPR010573">
    <property type="entry name" value="MFS_Str1/Tri12-like"/>
</dbReference>
<feature type="transmembrane region" description="Helical" evidence="6">
    <location>
        <begin position="209"/>
        <end position="228"/>
    </location>
</feature>
<dbReference type="RefSeq" id="XP_024743313.1">
    <property type="nucleotide sequence ID" value="XM_024876541.1"/>
</dbReference>
<feature type="transmembrane region" description="Helical" evidence="6">
    <location>
        <begin position="143"/>
        <end position="163"/>
    </location>
</feature>
<feature type="transmembrane region" description="Helical" evidence="6">
    <location>
        <begin position="538"/>
        <end position="557"/>
    </location>
</feature>
<feature type="transmembrane region" description="Helical" evidence="6">
    <location>
        <begin position="281"/>
        <end position="300"/>
    </location>
</feature>
<evidence type="ECO:0000256" key="4">
    <source>
        <dbReference type="ARBA" id="ARBA00022989"/>
    </source>
</evidence>
<comment type="subcellular location">
    <subcellularLocation>
        <location evidence="1">Membrane</location>
        <topology evidence="1">Multi-pass membrane protein</topology>
    </subcellularLocation>
</comment>
<feature type="transmembrane region" description="Helical" evidence="6">
    <location>
        <begin position="244"/>
        <end position="269"/>
    </location>
</feature>
<dbReference type="InParanoid" id="A0A2J6TTQ5"/>
<keyword evidence="5 6" id="KW-0472">Membrane</keyword>
<reference evidence="8 9" key="1">
    <citation type="submission" date="2016-04" db="EMBL/GenBank/DDBJ databases">
        <title>A degradative enzymes factory behind the ericoid mycorrhizal symbiosis.</title>
        <authorList>
            <consortium name="DOE Joint Genome Institute"/>
            <person name="Martino E."/>
            <person name="Morin E."/>
            <person name="Grelet G."/>
            <person name="Kuo A."/>
            <person name="Kohler A."/>
            <person name="Daghino S."/>
            <person name="Barry K."/>
            <person name="Choi C."/>
            <person name="Cichocki N."/>
            <person name="Clum A."/>
            <person name="Copeland A."/>
            <person name="Hainaut M."/>
            <person name="Haridas S."/>
            <person name="Labutti K."/>
            <person name="Lindquist E."/>
            <person name="Lipzen A."/>
            <person name="Khouja H.-R."/>
            <person name="Murat C."/>
            <person name="Ohm R."/>
            <person name="Olson A."/>
            <person name="Spatafora J."/>
            <person name="Veneault-Fourrey C."/>
            <person name="Henrissat B."/>
            <person name="Grigoriev I."/>
            <person name="Martin F."/>
            <person name="Perotto S."/>
        </authorList>
    </citation>
    <scope>NUCLEOTIDE SEQUENCE [LARGE SCALE GENOMIC DNA]</scope>
    <source>
        <strain evidence="8 9">E</strain>
    </source>
</reference>
<keyword evidence="9" id="KW-1185">Reference proteome</keyword>
<feature type="transmembrane region" description="Helical" evidence="6">
    <location>
        <begin position="52"/>
        <end position="80"/>
    </location>
</feature>
<gene>
    <name evidence="8" type="ORF">K444DRAFT_551398</name>
</gene>
<keyword evidence="3 6" id="KW-0812">Transmembrane</keyword>
<feature type="transmembrane region" description="Helical" evidence="6">
    <location>
        <begin position="362"/>
        <end position="381"/>
    </location>
</feature>
<evidence type="ECO:0000256" key="5">
    <source>
        <dbReference type="ARBA" id="ARBA00023136"/>
    </source>
</evidence>
<name>A0A2J6TTQ5_9HELO</name>
<evidence type="ECO:0000313" key="8">
    <source>
        <dbReference type="EMBL" id="PMD66409.1"/>
    </source>
</evidence>
<dbReference type="SUPFAM" id="SSF103473">
    <property type="entry name" value="MFS general substrate transporter"/>
    <property type="match status" value="1"/>
</dbReference>
<feature type="transmembrane region" description="Helical" evidence="6">
    <location>
        <begin position="118"/>
        <end position="137"/>
    </location>
</feature>
<dbReference type="GeneID" id="36584620"/>
<dbReference type="InterPro" id="IPR036259">
    <property type="entry name" value="MFS_trans_sf"/>
</dbReference>
<dbReference type="Gene3D" id="1.20.1250.20">
    <property type="entry name" value="MFS general substrate transporter like domains"/>
    <property type="match status" value="1"/>
</dbReference>
<dbReference type="InterPro" id="IPR020846">
    <property type="entry name" value="MFS_dom"/>
</dbReference>
<dbReference type="CDD" id="cd06179">
    <property type="entry name" value="MFS_TRI12_like"/>
    <property type="match status" value="1"/>
</dbReference>
<accession>A0A2J6TTQ5</accession>
<keyword evidence="4 6" id="KW-1133">Transmembrane helix</keyword>
<proteinExistence type="predicted"/>
<dbReference type="AlphaFoldDB" id="A0A2J6TTQ5"/>
<feature type="domain" description="Major facilitator superfamily (MFS) profile" evidence="7">
    <location>
        <begin position="51"/>
        <end position="562"/>
    </location>
</feature>
<protein>
    <submittedName>
        <fullName evidence="8">MFS general substrate transporter</fullName>
    </submittedName>
</protein>
<dbReference type="PANTHER" id="PTHR23501">
    <property type="entry name" value="MAJOR FACILITATOR SUPERFAMILY"/>
    <property type="match status" value="1"/>
</dbReference>
<dbReference type="Pfam" id="PF06609">
    <property type="entry name" value="TRI12"/>
    <property type="match status" value="1"/>
</dbReference>
<feature type="transmembrane region" description="Helical" evidence="6">
    <location>
        <begin position="387"/>
        <end position="406"/>
    </location>
</feature>
<keyword evidence="2" id="KW-0813">Transport</keyword>
<dbReference type="OrthoDB" id="2587356at2759"/>
<dbReference type="InterPro" id="IPR053791">
    <property type="entry name" value="MFS_Tri12-like"/>
</dbReference>
<evidence type="ECO:0000256" key="6">
    <source>
        <dbReference type="SAM" id="Phobius"/>
    </source>
</evidence>
<feature type="transmembrane region" description="Helical" evidence="6">
    <location>
        <begin position="331"/>
        <end position="350"/>
    </location>
</feature>
<evidence type="ECO:0000313" key="9">
    <source>
        <dbReference type="Proteomes" id="UP000235371"/>
    </source>
</evidence>
<feature type="transmembrane region" description="Helical" evidence="6">
    <location>
        <begin position="415"/>
        <end position="438"/>
    </location>
</feature>
<evidence type="ECO:0000256" key="2">
    <source>
        <dbReference type="ARBA" id="ARBA00022448"/>
    </source>
</evidence>
<sequence length="583" mass="62235">MAEETENRVEPTAQPEDKIVSVAQVEENTAANVVKVDSYRDDHHINLTWRSWMVVFVTCFAIMAQVFVVVAAGSVIGFIIRDIGDAPIAGWIIQGPLLMQSVLSPIVGRLSDVLDRKYLAMGPPVLSFIGAVVSAKATSMNMLIGGGILVGCTLSTISIVQAIPSEVLPLKYRALANGFAFLGGAMGGLIGSLGAGAATNANPGGWRNIFWMQAGFFALTVLGLLAFYHPKKESDFPKMSLKEVLWACDPIGSFLFIVATTLTLLALDWAGGVYPWHDKHVVAPLTIGLACLVAFAIYEWKGRDDGLVAHVFFRNGPNFSLSVFAFAVEGWIFYSAVNSITPLIVLNLGFETSAWKISIRQLSYTLLSLFTSIPITLYATWKKDLKTPLLITFTFFLVVTICYANIKPSMNHAQLAFNILSGIGQSGPLTLLVALVQFTTPHAYLSTATGLAFSARAIGGAFGSAVLDTIINSKLKSTYAPAVSNAATKAGLPSSSVPALLKAFASGTGFSGIPGVSPAILAAATHASQESYAAAYRLAWSSIIPFVVLAIVSIVFLKGVKELMTEHVEATVEKDEQVEKLAV</sequence>
<dbReference type="EMBL" id="KZ613743">
    <property type="protein sequence ID" value="PMD66409.1"/>
    <property type="molecule type" value="Genomic_DNA"/>
</dbReference>
<organism evidence="8 9">
    <name type="scientific">Hyaloscypha bicolor E</name>
    <dbReference type="NCBI Taxonomy" id="1095630"/>
    <lineage>
        <taxon>Eukaryota</taxon>
        <taxon>Fungi</taxon>
        <taxon>Dikarya</taxon>
        <taxon>Ascomycota</taxon>
        <taxon>Pezizomycotina</taxon>
        <taxon>Leotiomycetes</taxon>
        <taxon>Helotiales</taxon>
        <taxon>Hyaloscyphaceae</taxon>
        <taxon>Hyaloscypha</taxon>
        <taxon>Hyaloscypha bicolor</taxon>
    </lineage>
</organism>